<comment type="similarity">
    <text evidence="2 10">Belongs to the CobT family.</text>
</comment>
<evidence type="ECO:0000256" key="5">
    <source>
        <dbReference type="ARBA" id="ARBA00022573"/>
    </source>
</evidence>
<comment type="catalytic activity">
    <reaction evidence="9 10">
        <text>5,6-dimethylbenzimidazole + nicotinate beta-D-ribonucleotide = alpha-ribazole 5'-phosphate + nicotinate + H(+)</text>
        <dbReference type="Rhea" id="RHEA:11196"/>
        <dbReference type="ChEBI" id="CHEBI:15378"/>
        <dbReference type="ChEBI" id="CHEBI:15890"/>
        <dbReference type="ChEBI" id="CHEBI:32544"/>
        <dbReference type="ChEBI" id="CHEBI:57502"/>
        <dbReference type="ChEBI" id="CHEBI:57918"/>
        <dbReference type="EC" id="2.4.2.21"/>
    </reaction>
</comment>
<dbReference type="InterPro" id="IPR036087">
    <property type="entry name" value="Nict_dMeBzImd_PRibTrfase_sf"/>
</dbReference>
<dbReference type="RefSeq" id="WP_378777099.1">
    <property type="nucleotide sequence ID" value="NZ_JBHTMX010000241.1"/>
</dbReference>
<dbReference type="Pfam" id="PF02277">
    <property type="entry name" value="DBI_PRT"/>
    <property type="match status" value="1"/>
</dbReference>
<dbReference type="InterPro" id="IPR017846">
    <property type="entry name" value="Nict_dMeBzImd_PRibTrfase_bact"/>
</dbReference>
<evidence type="ECO:0000256" key="6">
    <source>
        <dbReference type="ARBA" id="ARBA00022676"/>
    </source>
</evidence>
<keyword evidence="6 10" id="KW-0328">Glycosyltransferase</keyword>
<reference evidence="12" key="1">
    <citation type="journal article" date="2019" name="Int. J. Syst. Evol. Microbiol.">
        <title>The Global Catalogue of Microorganisms (GCM) 10K type strain sequencing project: providing services to taxonomists for standard genome sequencing and annotation.</title>
        <authorList>
            <consortium name="The Broad Institute Genomics Platform"/>
            <consortium name="The Broad Institute Genome Sequencing Center for Infectious Disease"/>
            <person name="Wu L."/>
            <person name="Ma J."/>
        </authorList>
    </citation>
    <scope>NUCLEOTIDE SEQUENCE [LARGE SCALE GENOMIC DNA]</scope>
    <source>
        <strain evidence="12">CCUG 61696</strain>
    </source>
</reference>
<comment type="function">
    <text evidence="10">Catalyzes the synthesis of alpha-ribazole-5'-phosphate from nicotinate mononucleotide (NAMN) and 5,6-dimethylbenzimidazole (DMB).</text>
</comment>
<dbReference type="PANTHER" id="PTHR43463">
    <property type="entry name" value="NICOTINATE-NUCLEOTIDE--DIMETHYLBENZIMIDAZOLE PHOSPHORIBOSYLTRANSFERASE"/>
    <property type="match status" value="1"/>
</dbReference>
<gene>
    <name evidence="10 11" type="primary">cobT</name>
    <name evidence="11" type="ORF">ACFQ4O_15950</name>
</gene>
<proteinExistence type="inferred from homology"/>
<dbReference type="EC" id="2.4.2.21" evidence="3 10"/>
<sequence length="354" mass="36453">MALTTEARVPPVQTGLPFDDIRALMARMPGPSARAAEAVRAREGQLVKPAGALGRLEQLSEWLAAWQDRSPPTVARPLVAIFAGAHGVAARGVSAYPAEVTRQMLDAFGNGHAAINQICSAFDIGLKVYDLAADRPTPDITKDAAMGEAECAATMAYGMEAIHGGIDVLVVGEMGIGNTTVAATLACALYGGQPEEWVGRGTGVDDEGLARKADAVRAAIALHRDHLDDPLEALRRVGGREFAAIAGAILAARLERVPVVLDGYVATAAASVLHALDASALDHCVAGHLSAETAHVRLLKTLEMTPLLDLGLRLGEGSGGALAVSMLKAAVACHSGMATFAEAAVAGRDAAPEA</sequence>
<evidence type="ECO:0000256" key="7">
    <source>
        <dbReference type="ARBA" id="ARBA00022679"/>
    </source>
</evidence>
<dbReference type="PANTHER" id="PTHR43463:SF1">
    <property type="entry name" value="NICOTINATE-NUCLEOTIDE--DIMETHYLBENZIMIDAZOLE PHOSPHORIBOSYLTRANSFERASE"/>
    <property type="match status" value="1"/>
</dbReference>
<evidence type="ECO:0000256" key="9">
    <source>
        <dbReference type="ARBA" id="ARBA00047340"/>
    </source>
</evidence>
<organism evidence="11 12">
    <name type="scientific">Methylopila musalis</name>
    <dbReference type="NCBI Taxonomy" id="1134781"/>
    <lineage>
        <taxon>Bacteria</taxon>
        <taxon>Pseudomonadati</taxon>
        <taxon>Pseudomonadota</taxon>
        <taxon>Alphaproteobacteria</taxon>
        <taxon>Hyphomicrobiales</taxon>
        <taxon>Methylopilaceae</taxon>
        <taxon>Methylopila</taxon>
    </lineage>
</organism>
<keyword evidence="12" id="KW-1185">Reference proteome</keyword>
<keyword evidence="7 10" id="KW-0808">Transferase</keyword>
<evidence type="ECO:0000256" key="2">
    <source>
        <dbReference type="ARBA" id="ARBA00007110"/>
    </source>
</evidence>
<keyword evidence="5 10" id="KW-0169">Cobalamin biosynthesis</keyword>
<dbReference type="InterPro" id="IPR003200">
    <property type="entry name" value="Nict_dMeBzImd_PRibTrfase"/>
</dbReference>
<dbReference type="NCBIfam" id="TIGR03160">
    <property type="entry name" value="cobT_DBIPRT"/>
    <property type="match status" value="1"/>
</dbReference>
<evidence type="ECO:0000256" key="4">
    <source>
        <dbReference type="ARBA" id="ARBA00015486"/>
    </source>
</evidence>
<evidence type="ECO:0000313" key="11">
    <source>
        <dbReference type="EMBL" id="MFD1333494.1"/>
    </source>
</evidence>
<dbReference type="HAMAP" id="MF_00230">
    <property type="entry name" value="CobT"/>
    <property type="match status" value="1"/>
</dbReference>
<evidence type="ECO:0000313" key="12">
    <source>
        <dbReference type="Proteomes" id="UP001597171"/>
    </source>
</evidence>
<comment type="caution">
    <text evidence="11">The sequence shown here is derived from an EMBL/GenBank/DDBJ whole genome shotgun (WGS) entry which is preliminary data.</text>
</comment>
<dbReference type="Gene3D" id="1.10.1610.10">
    <property type="match status" value="1"/>
</dbReference>
<dbReference type="NCBIfam" id="NF000996">
    <property type="entry name" value="PRK00105.1"/>
    <property type="match status" value="1"/>
</dbReference>
<name>A0ABW3ZB59_9HYPH</name>
<dbReference type="GO" id="GO:0008939">
    <property type="term" value="F:nicotinate-nucleotide-dimethylbenzimidazole phosphoribosyltransferase activity"/>
    <property type="evidence" value="ECO:0007669"/>
    <property type="project" value="UniProtKB-EC"/>
</dbReference>
<feature type="active site" description="Proton acceptor" evidence="10">
    <location>
        <position position="316"/>
    </location>
</feature>
<dbReference type="SUPFAM" id="SSF52733">
    <property type="entry name" value="Nicotinate mononucleotide:5,6-dimethylbenzimidazole phosphoribosyltransferase (CobT)"/>
    <property type="match status" value="1"/>
</dbReference>
<evidence type="ECO:0000256" key="1">
    <source>
        <dbReference type="ARBA" id="ARBA00005049"/>
    </source>
</evidence>
<dbReference type="EMBL" id="JBHTMX010000241">
    <property type="protein sequence ID" value="MFD1333494.1"/>
    <property type="molecule type" value="Genomic_DNA"/>
</dbReference>
<evidence type="ECO:0000256" key="8">
    <source>
        <dbReference type="ARBA" id="ARBA00030686"/>
    </source>
</evidence>
<accession>A0ABW3ZB59</accession>
<dbReference type="CDD" id="cd02439">
    <property type="entry name" value="DMB-PRT_CobT"/>
    <property type="match status" value="1"/>
</dbReference>
<dbReference type="Gene3D" id="3.40.50.10210">
    <property type="match status" value="1"/>
</dbReference>
<evidence type="ECO:0000256" key="10">
    <source>
        <dbReference type="HAMAP-Rule" id="MF_00230"/>
    </source>
</evidence>
<protein>
    <recommendedName>
        <fullName evidence="4 10">Nicotinate-nucleotide--dimethylbenzimidazole phosphoribosyltransferase</fullName>
        <shortName evidence="10">NN:DBI PRT</shortName>
        <ecNumber evidence="3 10">2.4.2.21</ecNumber>
    </recommendedName>
    <alternativeName>
        <fullName evidence="8 10">N(1)-alpha-phosphoribosyltransferase</fullName>
    </alternativeName>
</protein>
<evidence type="ECO:0000256" key="3">
    <source>
        <dbReference type="ARBA" id="ARBA00011991"/>
    </source>
</evidence>
<dbReference type="InterPro" id="IPR023195">
    <property type="entry name" value="Nict_dMeBzImd_PRibTrfase_N"/>
</dbReference>
<comment type="pathway">
    <text evidence="1 10">Nucleoside biosynthesis; alpha-ribazole biosynthesis; alpha-ribazole from 5,6-dimethylbenzimidazole: step 1/2.</text>
</comment>
<dbReference type="Proteomes" id="UP001597171">
    <property type="component" value="Unassembled WGS sequence"/>
</dbReference>